<dbReference type="RefSeq" id="WP_209945191.1">
    <property type="nucleotide sequence ID" value="NZ_JAFICZ010000001.1"/>
</dbReference>
<protein>
    <submittedName>
        <fullName evidence="1">Uncharacterized protein</fullName>
    </submittedName>
</protein>
<sequence>MTRLVSRYVMRRNYQSPHVEGPAATIRCPTGLQVKLPVKAAFLLQGIIGMAREREAITKQTSTGRP</sequence>
<dbReference type="Proteomes" id="UP000673383">
    <property type="component" value="Unassembled WGS sequence"/>
</dbReference>
<evidence type="ECO:0000313" key="1">
    <source>
        <dbReference type="EMBL" id="MBP1297440.1"/>
    </source>
</evidence>
<reference evidence="1" key="1">
    <citation type="submission" date="2021-02" db="EMBL/GenBank/DDBJ databases">
        <title>Genomic Encyclopedia of Type Strains, Phase IV (KMG-V): Genome sequencing to study the core and pangenomes of soil and plant-associated prokaryotes.</title>
        <authorList>
            <person name="Whitman W."/>
        </authorList>
    </citation>
    <scope>NUCLEOTIDE SEQUENCE</scope>
    <source>
        <strain evidence="1">USDA 406</strain>
    </source>
</reference>
<proteinExistence type="predicted"/>
<gene>
    <name evidence="1" type="ORF">JOH49_007193</name>
</gene>
<accession>A0A8I2C4C8</accession>
<dbReference type="AlphaFoldDB" id="A0A8I2C4C8"/>
<dbReference type="EMBL" id="JAFICZ010000001">
    <property type="protein sequence ID" value="MBP1297440.1"/>
    <property type="molecule type" value="Genomic_DNA"/>
</dbReference>
<name>A0A8I2C4C8_BRAEL</name>
<comment type="caution">
    <text evidence="1">The sequence shown here is derived from an EMBL/GenBank/DDBJ whole genome shotgun (WGS) entry which is preliminary data.</text>
</comment>
<evidence type="ECO:0000313" key="2">
    <source>
        <dbReference type="Proteomes" id="UP000673383"/>
    </source>
</evidence>
<organism evidence="1 2">
    <name type="scientific">Bradyrhizobium elkanii</name>
    <dbReference type="NCBI Taxonomy" id="29448"/>
    <lineage>
        <taxon>Bacteria</taxon>
        <taxon>Pseudomonadati</taxon>
        <taxon>Pseudomonadota</taxon>
        <taxon>Alphaproteobacteria</taxon>
        <taxon>Hyphomicrobiales</taxon>
        <taxon>Nitrobacteraceae</taxon>
        <taxon>Bradyrhizobium</taxon>
    </lineage>
</organism>